<sequence length="122" mass="13752">MRIPSSAALFLCLLLHMTAPAAPAAAAHQTPFGADNCSPRPEAKRIESRAICPFTTTVDVNATRIPTHLPVVKCNCAYSLCSPQGDYRCKEFFKTQQRRFFTMVLQAYAYHEYVLFSWMESK</sequence>
<protein>
    <recommendedName>
        <fullName evidence="4">Secreted protein</fullName>
    </recommendedName>
</protein>
<comment type="caution">
    <text evidence="2">The sequence shown here is derived from an EMBL/GenBank/DDBJ whole genome shotgun (WGS) entry which is preliminary data.</text>
</comment>
<keyword evidence="3" id="KW-1185">Reference proteome</keyword>
<feature type="chain" id="PRO_5042818378" description="Secreted protein" evidence="1">
    <location>
        <begin position="27"/>
        <end position="122"/>
    </location>
</feature>
<accession>A0AAQ4DP60</accession>
<dbReference type="SUPFAM" id="SSF57501">
    <property type="entry name" value="Cystine-knot cytokines"/>
    <property type="match status" value="1"/>
</dbReference>
<dbReference type="Proteomes" id="UP001321473">
    <property type="component" value="Unassembled WGS sequence"/>
</dbReference>
<evidence type="ECO:0008006" key="4">
    <source>
        <dbReference type="Google" id="ProtNLM"/>
    </source>
</evidence>
<keyword evidence="1" id="KW-0732">Signal</keyword>
<dbReference type="InterPro" id="IPR029034">
    <property type="entry name" value="Cystine-knot_cytokine"/>
</dbReference>
<feature type="signal peptide" evidence="1">
    <location>
        <begin position="1"/>
        <end position="26"/>
    </location>
</feature>
<evidence type="ECO:0000313" key="3">
    <source>
        <dbReference type="Proteomes" id="UP001321473"/>
    </source>
</evidence>
<evidence type="ECO:0000256" key="1">
    <source>
        <dbReference type="SAM" id="SignalP"/>
    </source>
</evidence>
<proteinExistence type="predicted"/>
<dbReference type="Gene3D" id="2.10.90.10">
    <property type="entry name" value="Cystine-knot cytokines"/>
    <property type="match status" value="1"/>
</dbReference>
<reference evidence="2 3" key="1">
    <citation type="journal article" date="2023" name="Arcadia Sci">
        <title>De novo assembly of a long-read Amblyomma americanum tick genome.</title>
        <authorList>
            <person name="Chou S."/>
            <person name="Poskanzer K.E."/>
            <person name="Rollins M."/>
            <person name="Thuy-Boun P.S."/>
        </authorList>
    </citation>
    <scope>NUCLEOTIDE SEQUENCE [LARGE SCALE GENOMIC DNA]</scope>
    <source>
        <strain evidence="2">F_SG_1</strain>
        <tissue evidence="2">Salivary glands</tissue>
    </source>
</reference>
<dbReference type="EMBL" id="JARKHS020028470">
    <property type="protein sequence ID" value="KAK8764250.1"/>
    <property type="molecule type" value="Genomic_DNA"/>
</dbReference>
<evidence type="ECO:0000313" key="2">
    <source>
        <dbReference type="EMBL" id="KAK8764250.1"/>
    </source>
</evidence>
<name>A0AAQ4DP60_AMBAM</name>
<gene>
    <name evidence="2" type="ORF">V5799_033140</name>
</gene>
<dbReference type="AlphaFoldDB" id="A0AAQ4DP60"/>
<organism evidence="2 3">
    <name type="scientific">Amblyomma americanum</name>
    <name type="common">Lone star tick</name>
    <dbReference type="NCBI Taxonomy" id="6943"/>
    <lineage>
        <taxon>Eukaryota</taxon>
        <taxon>Metazoa</taxon>
        <taxon>Ecdysozoa</taxon>
        <taxon>Arthropoda</taxon>
        <taxon>Chelicerata</taxon>
        <taxon>Arachnida</taxon>
        <taxon>Acari</taxon>
        <taxon>Parasitiformes</taxon>
        <taxon>Ixodida</taxon>
        <taxon>Ixodoidea</taxon>
        <taxon>Ixodidae</taxon>
        <taxon>Amblyomminae</taxon>
        <taxon>Amblyomma</taxon>
    </lineage>
</organism>